<comment type="caution">
    <text evidence="1">The sequence shown here is derived from an EMBL/GenBank/DDBJ whole genome shotgun (WGS) entry which is preliminary data.</text>
</comment>
<protein>
    <submittedName>
        <fullName evidence="1">Uncharacterized protein</fullName>
    </submittedName>
</protein>
<dbReference type="AlphaFoldDB" id="A0A0F9QK17"/>
<reference evidence="1" key="1">
    <citation type="journal article" date="2015" name="Nature">
        <title>Complex archaea that bridge the gap between prokaryotes and eukaryotes.</title>
        <authorList>
            <person name="Spang A."/>
            <person name="Saw J.H."/>
            <person name="Jorgensen S.L."/>
            <person name="Zaremba-Niedzwiedzka K."/>
            <person name="Martijn J."/>
            <person name="Lind A.E."/>
            <person name="van Eijk R."/>
            <person name="Schleper C."/>
            <person name="Guy L."/>
            <person name="Ettema T.J."/>
        </authorList>
    </citation>
    <scope>NUCLEOTIDE SEQUENCE</scope>
</reference>
<proteinExistence type="predicted"/>
<accession>A0A0F9QK17</accession>
<dbReference type="EMBL" id="LAZR01001899">
    <property type="protein sequence ID" value="KKN37357.1"/>
    <property type="molecule type" value="Genomic_DNA"/>
</dbReference>
<evidence type="ECO:0000313" key="1">
    <source>
        <dbReference type="EMBL" id="KKN37357.1"/>
    </source>
</evidence>
<gene>
    <name evidence="1" type="ORF">LCGC14_0764180</name>
</gene>
<sequence length="588" mass="63061">MDNTIFTPIAPSKFIVRNRVSKAVMLFGQKVEPGGSYDLMTIPHVSESDIQHSLLKGTLRNKLSIGEIRVTESNINLVQYSPEFTIFLQNVGISLGISSINETCVNNLTELSQVNDVVLPTGAALSIASLLNIFILDKTSTDTTDGITIVATSSGTGRWLRNQGGNIRWAKQLTWYVDADDGNDENDGNTDTTALATLSEYFRRVSGITIKGAVTIQMLTDSSDAYVLVNSETPEGITIQGIRTVVATGTLTNVQAYNYVPGAAQRGEITDTSMDFSTHVLRRIILTSGASVGAYAWIIKDLGSNSCVISPWIAANGFSEATPAITDDYEIVTQSTISGVYANQVLFRLILRDLKIISPGASYWWIGSIQCKGSYISLNGCEITAPDPQGPALIYWGLAQITGCCFHDFQYDIAFRTAFGLVDFYGCACVRASFGSANTHSDSFEFFLIPSVTLVEAGESWPINITRNSECIIATPVMWITVDDVRALTMKASSTCNIIQVGKILSVGGADGYGVSLSPGCTLTWYPSAQTASQVFDFDGGAGDFIIGGTTKTLAELGSTGYVDLVADPNTGVISGTGARVLPTDDTW</sequence>
<organism evidence="1">
    <name type="scientific">marine sediment metagenome</name>
    <dbReference type="NCBI Taxonomy" id="412755"/>
    <lineage>
        <taxon>unclassified sequences</taxon>
        <taxon>metagenomes</taxon>
        <taxon>ecological metagenomes</taxon>
    </lineage>
</organism>
<name>A0A0F9QK17_9ZZZZ</name>